<dbReference type="Proteomes" id="UP000814128">
    <property type="component" value="Unassembled WGS sequence"/>
</dbReference>
<sequence length="226" mass="23561">MVPSLGIRYALWTSRNLRSSESVAEALRPALDDGSLSQHDFDAACASSDLHTYAAAPIYGVASGALTAVATLVGLHLLARRLRVPDMLRTTLRSSPLLLPFLATAPVCLGYSAANMIQAAKYEAFAAALDDRAAFGDALGRAGRGAVDDAMVRAWGTRLIGYGQAGTIAPPKDELLPYMNHGWASAAGRAASASTAASSPAPAPNPLSVEASTEVPGDSGKPRRWW</sequence>
<name>A0ACB8QEQ7_9AGAM</name>
<protein>
    <submittedName>
        <fullName evidence="1">Uncharacterized protein</fullName>
    </submittedName>
</protein>
<keyword evidence="2" id="KW-1185">Reference proteome</keyword>
<proteinExistence type="predicted"/>
<dbReference type="EMBL" id="MU273641">
    <property type="protein sequence ID" value="KAI0030076.1"/>
    <property type="molecule type" value="Genomic_DNA"/>
</dbReference>
<reference evidence="1" key="2">
    <citation type="journal article" date="2022" name="New Phytol.">
        <title>Evolutionary transition to the ectomycorrhizal habit in the genomes of a hyperdiverse lineage of mushroom-forming fungi.</title>
        <authorList>
            <person name="Looney B."/>
            <person name="Miyauchi S."/>
            <person name="Morin E."/>
            <person name="Drula E."/>
            <person name="Courty P.E."/>
            <person name="Kohler A."/>
            <person name="Kuo A."/>
            <person name="LaButti K."/>
            <person name="Pangilinan J."/>
            <person name="Lipzen A."/>
            <person name="Riley R."/>
            <person name="Andreopoulos W."/>
            <person name="He G."/>
            <person name="Johnson J."/>
            <person name="Nolan M."/>
            <person name="Tritt A."/>
            <person name="Barry K.W."/>
            <person name="Grigoriev I.V."/>
            <person name="Nagy L.G."/>
            <person name="Hibbett D."/>
            <person name="Henrissat B."/>
            <person name="Matheny P.B."/>
            <person name="Labbe J."/>
            <person name="Martin F.M."/>
        </authorList>
    </citation>
    <scope>NUCLEOTIDE SEQUENCE</scope>
    <source>
        <strain evidence="1">EC-137</strain>
    </source>
</reference>
<gene>
    <name evidence="1" type="ORF">K488DRAFT_88123</name>
</gene>
<comment type="caution">
    <text evidence="1">The sequence shown here is derived from an EMBL/GenBank/DDBJ whole genome shotgun (WGS) entry which is preliminary data.</text>
</comment>
<accession>A0ACB8QEQ7</accession>
<evidence type="ECO:0000313" key="1">
    <source>
        <dbReference type="EMBL" id="KAI0030076.1"/>
    </source>
</evidence>
<evidence type="ECO:0000313" key="2">
    <source>
        <dbReference type="Proteomes" id="UP000814128"/>
    </source>
</evidence>
<organism evidence="1 2">
    <name type="scientific">Vararia minispora EC-137</name>
    <dbReference type="NCBI Taxonomy" id="1314806"/>
    <lineage>
        <taxon>Eukaryota</taxon>
        <taxon>Fungi</taxon>
        <taxon>Dikarya</taxon>
        <taxon>Basidiomycota</taxon>
        <taxon>Agaricomycotina</taxon>
        <taxon>Agaricomycetes</taxon>
        <taxon>Russulales</taxon>
        <taxon>Lachnocladiaceae</taxon>
        <taxon>Vararia</taxon>
    </lineage>
</organism>
<reference evidence="1" key="1">
    <citation type="submission" date="2021-02" db="EMBL/GenBank/DDBJ databases">
        <authorList>
            <consortium name="DOE Joint Genome Institute"/>
            <person name="Ahrendt S."/>
            <person name="Looney B.P."/>
            <person name="Miyauchi S."/>
            <person name="Morin E."/>
            <person name="Drula E."/>
            <person name="Courty P.E."/>
            <person name="Chicoki N."/>
            <person name="Fauchery L."/>
            <person name="Kohler A."/>
            <person name="Kuo A."/>
            <person name="Labutti K."/>
            <person name="Pangilinan J."/>
            <person name="Lipzen A."/>
            <person name="Riley R."/>
            <person name="Andreopoulos W."/>
            <person name="He G."/>
            <person name="Johnson J."/>
            <person name="Barry K.W."/>
            <person name="Grigoriev I.V."/>
            <person name="Nagy L."/>
            <person name="Hibbett D."/>
            <person name="Henrissat B."/>
            <person name="Matheny P.B."/>
            <person name="Labbe J."/>
            <person name="Martin F."/>
        </authorList>
    </citation>
    <scope>NUCLEOTIDE SEQUENCE</scope>
    <source>
        <strain evidence="1">EC-137</strain>
    </source>
</reference>